<proteinExistence type="predicted"/>
<sequence>MCDFGAKISAKLGFPKTDRDFLAICKTLHIL</sequence>
<dbReference type="EMBL" id="BK015029">
    <property type="protein sequence ID" value="DAD87870.1"/>
    <property type="molecule type" value="Genomic_DNA"/>
</dbReference>
<reference evidence="1" key="1">
    <citation type="journal article" date="2021" name="Proc. Natl. Acad. Sci. U.S.A.">
        <title>A Catalog of Tens of Thousands of Viruses from Human Metagenomes Reveals Hidden Associations with Chronic Diseases.</title>
        <authorList>
            <person name="Tisza M.J."/>
            <person name="Buck C.B."/>
        </authorList>
    </citation>
    <scope>NUCLEOTIDE SEQUENCE</scope>
    <source>
        <strain evidence="1">Ct43U4</strain>
    </source>
</reference>
<name>A0A8S5MZU3_9CAUD</name>
<accession>A0A8S5MZU3</accession>
<evidence type="ECO:0000313" key="1">
    <source>
        <dbReference type="EMBL" id="DAD87870.1"/>
    </source>
</evidence>
<protein>
    <submittedName>
        <fullName evidence="1">Uncharacterized protein</fullName>
    </submittedName>
</protein>
<organism evidence="1">
    <name type="scientific">Siphoviridae sp. ct43U4</name>
    <dbReference type="NCBI Taxonomy" id="2826285"/>
    <lineage>
        <taxon>Viruses</taxon>
        <taxon>Duplodnaviria</taxon>
        <taxon>Heunggongvirae</taxon>
        <taxon>Uroviricota</taxon>
        <taxon>Caudoviricetes</taxon>
    </lineage>
</organism>